<sequence length="118" mass="13713">MTRLCLDCGSPLHGRIDKKFCDDQCRSSYNNKIKAENNGMIKSVNLILKRNRDILEKLNPAKETKVSGSKLMASGFNFNYHTHSYDNYKGNKICTFCYEYGYIRLLNDEYLLVKEVLK</sequence>
<keyword evidence="2" id="KW-1185">Reference proteome</keyword>
<dbReference type="EMBL" id="SJSM01000024">
    <property type="protein sequence ID" value="TCC87156.1"/>
    <property type="molecule type" value="Genomic_DNA"/>
</dbReference>
<evidence type="ECO:0000313" key="2">
    <source>
        <dbReference type="Proteomes" id="UP000291117"/>
    </source>
</evidence>
<dbReference type="OrthoDB" id="5187906at2"/>
<gene>
    <name evidence="1" type="ORF">EZ444_22945</name>
</gene>
<dbReference type="AlphaFoldDB" id="A0A4V2MHN0"/>
<evidence type="ECO:0008006" key="3">
    <source>
        <dbReference type="Google" id="ProtNLM"/>
    </source>
</evidence>
<reference evidence="1 2" key="1">
    <citation type="submission" date="2019-02" db="EMBL/GenBank/DDBJ databases">
        <title>Pedobacter sp. RP-3-8 sp. nov., isolated from Arctic soil.</title>
        <authorList>
            <person name="Dahal R.H."/>
        </authorList>
    </citation>
    <scope>NUCLEOTIDE SEQUENCE [LARGE SCALE GENOMIC DNA]</scope>
    <source>
        <strain evidence="1 2">RP-3-8</strain>
    </source>
</reference>
<organism evidence="1 2">
    <name type="scientific">Pedobacter hiemivivus</name>
    <dbReference type="NCBI Taxonomy" id="2530454"/>
    <lineage>
        <taxon>Bacteria</taxon>
        <taxon>Pseudomonadati</taxon>
        <taxon>Bacteroidota</taxon>
        <taxon>Sphingobacteriia</taxon>
        <taxon>Sphingobacteriales</taxon>
        <taxon>Sphingobacteriaceae</taxon>
        <taxon>Pedobacter</taxon>
    </lineage>
</organism>
<evidence type="ECO:0000313" key="1">
    <source>
        <dbReference type="EMBL" id="TCC87156.1"/>
    </source>
</evidence>
<accession>A0A4V2MHN0</accession>
<dbReference type="Proteomes" id="UP000291117">
    <property type="component" value="Unassembled WGS sequence"/>
</dbReference>
<name>A0A4V2MHN0_9SPHI</name>
<protein>
    <recommendedName>
        <fullName evidence="3">DUF2116 family Zn-ribbon domain-containing protein</fullName>
    </recommendedName>
</protein>
<comment type="caution">
    <text evidence="1">The sequence shown here is derived from an EMBL/GenBank/DDBJ whole genome shotgun (WGS) entry which is preliminary data.</text>
</comment>
<proteinExistence type="predicted"/>